<feature type="transmembrane region" description="Helical" evidence="6">
    <location>
        <begin position="47"/>
        <end position="68"/>
    </location>
</feature>
<comment type="caution">
    <text evidence="8">The sequence shown here is derived from an EMBL/GenBank/DDBJ whole genome shotgun (WGS) entry which is preliminary data.</text>
</comment>
<dbReference type="InterPro" id="IPR000276">
    <property type="entry name" value="GPCR_Rhodpsn"/>
</dbReference>
<evidence type="ECO:0000313" key="9">
    <source>
        <dbReference type="Proteomes" id="UP000596742"/>
    </source>
</evidence>
<reference evidence="8" key="1">
    <citation type="submission" date="2018-11" db="EMBL/GenBank/DDBJ databases">
        <authorList>
            <person name="Alioto T."/>
            <person name="Alioto T."/>
        </authorList>
    </citation>
    <scope>NUCLEOTIDE SEQUENCE</scope>
</reference>
<evidence type="ECO:0000259" key="7">
    <source>
        <dbReference type="PROSITE" id="PS50262"/>
    </source>
</evidence>
<dbReference type="InterPro" id="IPR017452">
    <property type="entry name" value="GPCR_Rhodpsn_7TM"/>
</dbReference>
<keyword evidence="5" id="KW-0807">Transducer</keyword>
<keyword evidence="9" id="KW-1185">Reference proteome</keyword>
<evidence type="ECO:0000256" key="4">
    <source>
        <dbReference type="ARBA" id="ARBA00023136"/>
    </source>
</evidence>
<dbReference type="PANTHER" id="PTHR46641:SF25">
    <property type="entry name" value="CNMAMIDE RECEPTOR-RELATED"/>
    <property type="match status" value="1"/>
</dbReference>
<dbReference type="GO" id="GO:0016020">
    <property type="term" value="C:membrane"/>
    <property type="evidence" value="ECO:0007669"/>
    <property type="project" value="UniProtKB-SubCell"/>
</dbReference>
<feature type="transmembrane region" description="Helical" evidence="6">
    <location>
        <begin position="145"/>
        <end position="163"/>
    </location>
</feature>
<dbReference type="GO" id="GO:0004930">
    <property type="term" value="F:G protein-coupled receptor activity"/>
    <property type="evidence" value="ECO:0007669"/>
    <property type="project" value="UniProtKB-KW"/>
</dbReference>
<dbReference type="PROSITE" id="PS50262">
    <property type="entry name" value="G_PROTEIN_RECEP_F1_2"/>
    <property type="match status" value="1"/>
</dbReference>
<dbReference type="Proteomes" id="UP000596742">
    <property type="component" value="Unassembled WGS sequence"/>
</dbReference>
<protein>
    <recommendedName>
        <fullName evidence="7">G-protein coupled receptors family 1 profile domain-containing protein</fullName>
    </recommendedName>
</protein>
<keyword evidence="3 6" id="KW-1133">Transmembrane helix</keyword>
<accession>A0A8B6GQB0</accession>
<dbReference type="AlphaFoldDB" id="A0A8B6GQB0"/>
<evidence type="ECO:0000256" key="3">
    <source>
        <dbReference type="ARBA" id="ARBA00022989"/>
    </source>
</evidence>
<feature type="transmembrane region" description="Helical" evidence="6">
    <location>
        <begin position="199"/>
        <end position="221"/>
    </location>
</feature>
<dbReference type="EMBL" id="UYJE01008840">
    <property type="protein sequence ID" value="VDI67748.1"/>
    <property type="molecule type" value="Genomic_DNA"/>
</dbReference>
<organism evidence="8 9">
    <name type="scientific">Mytilus galloprovincialis</name>
    <name type="common">Mediterranean mussel</name>
    <dbReference type="NCBI Taxonomy" id="29158"/>
    <lineage>
        <taxon>Eukaryota</taxon>
        <taxon>Metazoa</taxon>
        <taxon>Spiralia</taxon>
        <taxon>Lophotrochozoa</taxon>
        <taxon>Mollusca</taxon>
        <taxon>Bivalvia</taxon>
        <taxon>Autobranchia</taxon>
        <taxon>Pteriomorphia</taxon>
        <taxon>Mytilida</taxon>
        <taxon>Mytiloidea</taxon>
        <taxon>Mytilidae</taxon>
        <taxon>Mytilinae</taxon>
        <taxon>Mytilus</taxon>
    </lineage>
</organism>
<keyword evidence="5" id="KW-0297">G-protein coupled receptor</keyword>
<feature type="domain" description="G-protein coupled receptors family 1 profile" evidence="7">
    <location>
        <begin position="1"/>
        <end position="261"/>
    </location>
</feature>
<proteinExistence type="inferred from homology"/>
<dbReference type="SUPFAM" id="SSF81321">
    <property type="entry name" value="Family A G protein-coupled receptor-like"/>
    <property type="match status" value="1"/>
</dbReference>
<sequence>MRVSTYFYLAVLALADLVVLYLGLLRLWTGEITGVDIRNKNNWICKITIFLTYTISDFSVWLIVAVTVERYIAVCHPLKASILCSVQRARMVTVSVFLILIATNSHFLWTVHVSDKSYLNESARCEAVPKHAFLLNQVWPWVDTVLYSFAPYILLFNLNFWIIKQVLSAKKCRTQLQHCTSGRNNHLQKRLPSEGCIKLTIMLLAVSFSFIVTTFPVNIYLILESLWKKESGLRLLARQALISTIAELLMYVNHCINFYLYCATGKKFRNHIEKLLCKFKKYRRSHSGYSMSNHHVTRVSFSTGRSSIRHCGNEIRLLTKKQMTRL</sequence>
<feature type="transmembrane region" description="Helical" evidence="6">
    <location>
        <begin position="89"/>
        <end position="109"/>
    </location>
</feature>
<dbReference type="InterPro" id="IPR052954">
    <property type="entry name" value="GPCR-Ligand_Int"/>
</dbReference>
<dbReference type="PRINTS" id="PR00237">
    <property type="entry name" value="GPCRRHODOPSN"/>
</dbReference>
<dbReference type="Gene3D" id="1.20.1070.10">
    <property type="entry name" value="Rhodopsin 7-helix transmembrane proteins"/>
    <property type="match status" value="1"/>
</dbReference>
<evidence type="ECO:0000256" key="2">
    <source>
        <dbReference type="ARBA" id="ARBA00022692"/>
    </source>
</evidence>
<keyword evidence="2 5" id="KW-0812">Transmembrane</keyword>
<gene>
    <name evidence="8" type="ORF">MGAL_10B007472</name>
</gene>
<evidence type="ECO:0000313" key="8">
    <source>
        <dbReference type="EMBL" id="VDI67748.1"/>
    </source>
</evidence>
<dbReference type="PANTHER" id="PTHR46641">
    <property type="entry name" value="FMRFAMIDE RECEPTOR-RELATED"/>
    <property type="match status" value="1"/>
</dbReference>
<keyword evidence="4 6" id="KW-0472">Membrane</keyword>
<evidence type="ECO:0000256" key="1">
    <source>
        <dbReference type="ARBA" id="ARBA00004370"/>
    </source>
</evidence>
<dbReference type="PROSITE" id="PS00237">
    <property type="entry name" value="G_PROTEIN_RECEP_F1_1"/>
    <property type="match status" value="1"/>
</dbReference>
<dbReference type="Pfam" id="PF00001">
    <property type="entry name" value="7tm_1"/>
    <property type="match status" value="1"/>
</dbReference>
<comment type="similarity">
    <text evidence="5">Belongs to the G-protein coupled receptor 1 family.</text>
</comment>
<evidence type="ECO:0000256" key="6">
    <source>
        <dbReference type="SAM" id="Phobius"/>
    </source>
</evidence>
<comment type="subcellular location">
    <subcellularLocation>
        <location evidence="1">Membrane</location>
    </subcellularLocation>
</comment>
<name>A0A8B6GQB0_MYTGA</name>
<feature type="transmembrane region" description="Helical" evidence="6">
    <location>
        <begin position="7"/>
        <end position="27"/>
    </location>
</feature>
<evidence type="ECO:0000256" key="5">
    <source>
        <dbReference type="RuleBase" id="RU000688"/>
    </source>
</evidence>
<feature type="transmembrane region" description="Helical" evidence="6">
    <location>
        <begin position="241"/>
        <end position="262"/>
    </location>
</feature>
<keyword evidence="5" id="KW-0675">Receptor</keyword>
<dbReference type="OrthoDB" id="9990906at2759"/>
<dbReference type="CDD" id="cd14978">
    <property type="entry name" value="7tmA_FMRFamide_R-like"/>
    <property type="match status" value="1"/>
</dbReference>